<dbReference type="InterPro" id="IPR031098">
    <property type="entry name" value="Crust_neurohorm"/>
</dbReference>
<dbReference type="GO" id="GO:0005184">
    <property type="term" value="F:neuropeptide hormone activity"/>
    <property type="evidence" value="ECO:0007669"/>
    <property type="project" value="InterPro"/>
</dbReference>
<proteinExistence type="evidence at transcript level"/>
<name>A0A1W5LU41_EUPSU</name>
<dbReference type="PANTHER" id="PTHR35981">
    <property type="entry name" value="ION TRANSPORT PEPTIDE, ISOFORM C"/>
    <property type="match status" value="1"/>
</dbReference>
<accession>A0A1W5LU41</accession>
<evidence type="ECO:0000256" key="2">
    <source>
        <dbReference type="PIRSR" id="PIRSR631098-51"/>
    </source>
</evidence>
<dbReference type="PRINTS" id="PR00550">
    <property type="entry name" value="HYPRGLYCEMIC"/>
</dbReference>
<feature type="disulfide bond" evidence="2">
    <location>
        <begin position="71"/>
        <end position="97"/>
    </location>
</feature>
<dbReference type="AlphaFoldDB" id="A0A1W5LU41"/>
<protein>
    <submittedName>
        <fullName evidence="4">ITP-like preproprotein</fullName>
    </submittedName>
</protein>
<reference evidence="4" key="1">
    <citation type="submission" date="2016-04" db="EMBL/GenBank/DDBJ databases">
        <authorList>
            <person name="Evans L.H."/>
            <person name="Alamgir A."/>
            <person name="Owens N."/>
            <person name="Weber N.D."/>
            <person name="Virtaneva K."/>
            <person name="Barbian K."/>
            <person name="Babar A."/>
            <person name="Rosenke K."/>
        </authorList>
    </citation>
    <scope>NUCLEOTIDE SEQUENCE</scope>
</reference>
<feature type="disulfide bond" evidence="2">
    <location>
        <begin position="50"/>
        <end position="88"/>
    </location>
</feature>
<dbReference type="Gene3D" id="1.10.2010.10">
    <property type="entry name" value="Crustacean CHH/MIH/GIH neurohormone"/>
    <property type="match status" value="1"/>
</dbReference>
<comment type="similarity">
    <text evidence="1">Belongs to the arthropod CHH/MIH/GIH/VIH hormone family.</text>
</comment>
<feature type="signal peptide" evidence="3">
    <location>
        <begin position="1"/>
        <end position="31"/>
    </location>
</feature>
<evidence type="ECO:0000313" key="4">
    <source>
        <dbReference type="EMBL" id="ANQ38662.1"/>
    </source>
</evidence>
<sequence length="119" mass="14032">MLTKQMTFNKPWQILIMVASIVLLQAQSGNGYRFNKVQPNSIREFFSLECEGDFISKRETFSVLRNICEECFNLYKNTDFYDDCRSNCFKNTSFLKCVSGLQMDHKRGYFEEKIKHVAQ</sequence>
<dbReference type="SUPFAM" id="SSF81778">
    <property type="entry name" value="Crustacean CHH/MIH/GIH neurohormone"/>
    <property type="match status" value="1"/>
</dbReference>
<dbReference type="GO" id="GO:0007623">
    <property type="term" value="P:circadian rhythm"/>
    <property type="evidence" value="ECO:0007669"/>
    <property type="project" value="TreeGrafter"/>
</dbReference>
<feature type="chain" id="PRO_5013207232" evidence="3">
    <location>
        <begin position="32"/>
        <end position="119"/>
    </location>
</feature>
<keyword evidence="3" id="KW-0732">Signal</keyword>
<feature type="disulfide bond" evidence="2">
    <location>
        <begin position="68"/>
        <end position="84"/>
    </location>
</feature>
<keyword evidence="2" id="KW-1015">Disulfide bond</keyword>
<organism evidence="4">
    <name type="scientific">Euphausia superba</name>
    <name type="common">Antarctic krill</name>
    <dbReference type="NCBI Taxonomy" id="6819"/>
    <lineage>
        <taxon>Eukaryota</taxon>
        <taxon>Metazoa</taxon>
        <taxon>Ecdysozoa</taxon>
        <taxon>Arthropoda</taxon>
        <taxon>Crustacea</taxon>
        <taxon>Multicrustacea</taxon>
        <taxon>Malacostraca</taxon>
        <taxon>Eumalacostraca</taxon>
        <taxon>Eucarida</taxon>
        <taxon>Euphausiacea</taxon>
        <taxon>Euphausiidae</taxon>
        <taxon>Euphausia</taxon>
    </lineage>
</organism>
<evidence type="ECO:0000256" key="3">
    <source>
        <dbReference type="SAM" id="SignalP"/>
    </source>
</evidence>
<dbReference type="InterPro" id="IPR001166">
    <property type="entry name" value="Hyperglycemic"/>
</dbReference>
<dbReference type="PANTHER" id="PTHR35981:SF2">
    <property type="entry name" value="ION TRANSPORT PEPTIDE, ISOFORM C"/>
    <property type="match status" value="1"/>
</dbReference>
<dbReference type="EMBL" id="KX118617">
    <property type="protein sequence ID" value="ANQ38662.1"/>
    <property type="molecule type" value="mRNA"/>
</dbReference>
<dbReference type="Pfam" id="PF01147">
    <property type="entry name" value="Crust_neurohorm"/>
    <property type="match status" value="1"/>
</dbReference>
<dbReference type="GO" id="GO:0005576">
    <property type="term" value="C:extracellular region"/>
    <property type="evidence" value="ECO:0007669"/>
    <property type="project" value="InterPro"/>
</dbReference>
<dbReference type="InterPro" id="IPR035957">
    <property type="entry name" value="Crust_neurohorm_sf"/>
</dbReference>
<evidence type="ECO:0000256" key="1">
    <source>
        <dbReference type="ARBA" id="ARBA00005447"/>
    </source>
</evidence>